<feature type="domain" description="HTH IS408-type" evidence="1">
    <location>
        <begin position="1"/>
        <end position="60"/>
    </location>
</feature>
<name>A0A368W528_9BACL</name>
<dbReference type="Proteomes" id="UP000252415">
    <property type="component" value="Unassembled WGS sequence"/>
</dbReference>
<dbReference type="RefSeq" id="WP_114378379.1">
    <property type="nucleotide sequence ID" value="NZ_QPJD01000002.1"/>
</dbReference>
<keyword evidence="3" id="KW-1185">Reference proteome</keyword>
<comment type="caution">
    <text evidence="2">The sequence shown here is derived from an EMBL/GenBank/DDBJ whole genome shotgun (WGS) entry which is preliminary data.</text>
</comment>
<reference evidence="2 3" key="1">
    <citation type="submission" date="2018-07" db="EMBL/GenBank/DDBJ databases">
        <title>Genomic Encyclopedia of Type Strains, Phase III (KMG-III): the genomes of soil and plant-associated and newly described type strains.</title>
        <authorList>
            <person name="Whitman W."/>
        </authorList>
    </citation>
    <scope>NUCLEOTIDE SEQUENCE [LARGE SCALE GENOMIC DNA]</scope>
    <source>
        <strain evidence="2 3">CECT 7506</strain>
    </source>
</reference>
<evidence type="ECO:0000313" key="2">
    <source>
        <dbReference type="EMBL" id="RCW50855.1"/>
    </source>
</evidence>
<organism evidence="2 3">
    <name type="scientific">Paenibacillus prosopidis</name>
    <dbReference type="NCBI Taxonomy" id="630520"/>
    <lineage>
        <taxon>Bacteria</taxon>
        <taxon>Bacillati</taxon>
        <taxon>Bacillota</taxon>
        <taxon>Bacilli</taxon>
        <taxon>Bacillales</taxon>
        <taxon>Paenibacillaceae</taxon>
        <taxon>Paenibacillus</taxon>
    </lineage>
</organism>
<dbReference type="EMBL" id="QPJD01000002">
    <property type="protein sequence ID" value="RCW50855.1"/>
    <property type="molecule type" value="Genomic_DNA"/>
</dbReference>
<dbReference type="InterPro" id="IPR017895">
    <property type="entry name" value="HTH_IS408/IS1162_type"/>
</dbReference>
<gene>
    <name evidence="2" type="ORF">DFP97_10247</name>
</gene>
<sequence>MSLSHGTIGNILVRAETAGLSWPLPADLDERKLESMLFPKAPGRPKKRTEPDWNHIFQESKKKGVTMQLLWLEYKSQYPEGYQYSQFCERFNQWKKSLQLSLGQEHKAGEKLFIDYAGPTIPRKSLFEQLDKPTLRPLPPKPYEFAFWRASRVNIDYHITV</sequence>
<accession>A0A368W528</accession>
<proteinExistence type="predicted"/>
<dbReference type="OrthoDB" id="3193769at2"/>
<protein>
    <recommendedName>
        <fullName evidence="1">HTH IS408-type domain-containing protein</fullName>
    </recommendedName>
</protein>
<dbReference type="AlphaFoldDB" id="A0A368W528"/>
<evidence type="ECO:0000313" key="3">
    <source>
        <dbReference type="Proteomes" id="UP000252415"/>
    </source>
</evidence>
<evidence type="ECO:0000259" key="1">
    <source>
        <dbReference type="PROSITE" id="PS50532"/>
    </source>
</evidence>
<dbReference type="PROSITE" id="PS50532">
    <property type="entry name" value="HTH_IS408"/>
    <property type="match status" value="1"/>
</dbReference>